<proteinExistence type="inferred from homology"/>
<dbReference type="EMBL" id="VLJV01000001">
    <property type="protein sequence ID" value="TWH19661.1"/>
    <property type="molecule type" value="Genomic_DNA"/>
</dbReference>
<dbReference type="OrthoDB" id="9807115at2"/>
<keyword evidence="4 9" id="KW-0812">Transmembrane</keyword>
<evidence type="ECO:0000256" key="2">
    <source>
        <dbReference type="ARBA" id="ARBA00022448"/>
    </source>
</evidence>
<evidence type="ECO:0000256" key="4">
    <source>
        <dbReference type="ARBA" id="ARBA00022692"/>
    </source>
</evidence>
<feature type="transmembrane region" description="Helical" evidence="9">
    <location>
        <begin position="265"/>
        <end position="282"/>
    </location>
</feature>
<feature type="transmembrane region" description="Helical" evidence="9">
    <location>
        <begin position="230"/>
        <end position="253"/>
    </location>
</feature>
<evidence type="ECO:0000313" key="11">
    <source>
        <dbReference type="Proteomes" id="UP000317303"/>
    </source>
</evidence>
<keyword evidence="6 9" id="KW-1133">Transmembrane helix</keyword>
<sequence>MAQHILNAVALGSVYLVFALGMALAWSTIGILNFAHGATFMFSAFTAHVVTQQVALPMPAVVLVAVAAGALIATLTQVLAFGPIMRRVADHRAAELRILIGGIGVAAIPLAIAERETASAPFGFRGSTYQAQVFEVFGLRMTTTVLVIVLAGIGIGVGVWRWLARSRQGLALRAIGVDAETASLMGVDRSTLALGTMATSGALAGLAGALLTFQLGAIAPESGDQLLIKAFAIVVLGGLGSMGGVIVGAFVLAGAETLVLAMNQGTWVDAVSFGLIFLVLLLRPQGLFGRQEVRRT</sequence>
<feature type="transmembrane region" description="Helical" evidence="9">
    <location>
        <begin position="55"/>
        <end position="82"/>
    </location>
</feature>
<keyword evidence="5" id="KW-0029">Amino-acid transport</keyword>
<feature type="transmembrane region" description="Helical" evidence="9">
    <location>
        <begin position="12"/>
        <end position="35"/>
    </location>
</feature>
<dbReference type="Pfam" id="PF02653">
    <property type="entry name" value="BPD_transp_2"/>
    <property type="match status" value="1"/>
</dbReference>
<gene>
    <name evidence="10" type="ORF">JD82_01489</name>
</gene>
<dbReference type="GO" id="GO:0005886">
    <property type="term" value="C:plasma membrane"/>
    <property type="evidence" value="ECO:0007669"/>
    <property type="project" value="UniProtKB-SubCell"/>
</dbReference>
<feature type="transmembrane region" description="Helical" evidence="9">
    <location>
        <begin position="94"/>
        <end position="112"/>
    </location>
</feature>
<comment type="caution">
    <text evidence="10">The sequence shown here is derived from an EMBL/GenBank/DDBJ whole genome shotgun (WGS) entry which is preliminary data.</text>
</comment>
<organism evidence="10 11">
    <name type="scientific">Prauserella rugosa</name>
    <dbReference type="NCBI Taxonomy" id="43354"/>
    <lineage>
        <taxon>Bacteria</taxon>
        <taxon>Bacillati</taxon>
        <taxon>Actinomycetota</taxon>
        <taxon>Actinomycetes</taxon>
        <taxon>Pseudonocardiales</taxon>
        <taxon>Pseudonocardiaceae</taxon>
        <taxon>Prauserella</taxon>
    </lineage>
</organism>
<evidence type="ECO:0000256" key="9">
    <source>
        <dbReference type="SAM" id="Phobius"/>
    </source>
</evidence>
<dbReference type="GO" id="GO:0022857">
    <property type="term" value="F:transmembrane transporter activity"/>
    <property type="evidence" value="ECO:0007669"/>
    <property type="project" value="InterPro"/>
</dbReference>
<reference evidence="10 11" key="1">
    <citation type="submission" date="2019-07" db="EMBL/GenBank/DDBJ databases">
        <title>R&amp;d 2014.</title>
        <authorList>
            <person name="Klenk H.-P."/>
        </authorList>
    </citation>
    <scope>NUCLEOTIDE SEQUENCE [LARGE SCALE GENOMIC DNA]</scope>
    <source>
        <strain evidence="10 11">DSM 43194</strain>
    </source>
</reference>
<evidence type="ECO:0000256" key="6">
    <source>
        <dbReference type="ARBA" id="ARBA00022989"/>
    </source>
</evidence>
<dbReference type="PANTHER" id="PTHR11795:SF445">
    <property type="entry name" value="AMINO ACID ABC TRANSPORTER PERMEASE PROTEIN"/>
    <property type="match status" value="1"/>
</dbReference>
<feature type="transmembrane region" description="Helical" evidence="9">
    <location>
        <begin position="193"/>
        <end position="218"/>
    </location>
</feature>
<evidence type="ECO:0000256" key="1">
    <source>
        <dbReference type="ARBA" id="ARBA00004651"/>
    </source>
</evidence>
<dbReference type="GO" id="GO:0006865">
    <property type="term" value="P:amino acid transport"/>
    <property type="evidence" value="ECO:0007669"/>
    <property type="project" value="UniProtKB-KW"/>
</dbReference>
<comment type="similarity">
    <text evidence="8">Belongs to the binding-protein-dependent transport system permease family. LivHM subfamily.</text>
</comment>
<keyword evidence="2" id="KW-0813">Transport</keyword>
<accession>A0A660CFD5</accession>
<comment type="subcellular location">
    <subcellularLocation>
        <location evidence="1">Cell membrane</location>
        <topology evidence="1">Multi-pass membrane protein</topology>
    </subcellularLocation>
</comment>
<dbReference type="AlphaFoldDB" id="A0A660CFD5"/>
<dbReference type="InterPro" id="IPR052157">
    <property type="entry name" value="BCAA_transport_permease"/>
</dbReference>
<dbReference type="RefSeq" id="WP_030530705.1">
    <property type="nucleotide sequence ID" value="NZ_JOIJ01000002.1"/>
</dbReference>
<evidence type="ECO:0000256" key="8">
    <source>
        <dbReference type="ARBA" id="ARBA00037998"/>
    </source>
</evidence>
<dbReference type="PANTHER" id="PTHR11795">
    <property type="entry name" value="BRANCHED-CHAIN AMINO ACID TRANSPORT SYSTEM PERMEASE PROTEIN LIVH"/>
    <property type="match status" value="1"/>
</dbReference>
<dbReference type="InterPro" id="IPR001851">
    <property type="entry name" value="ABC_transp_permease"/>
</dbReference>
<evidence type="ECO:0000256" key="5">
    <source>
        <dbReference type="ARBA" id="ARBA00022970"/>
    </source>
</evidence>
<name>A0A660CFD5_9PSEU</name>
<keyword evidence="11" id="KW-1185">Reference proteome</keyword>
<evidence type="ECO:0000256" key="7">
    <source>
        <dbReference type="ARBA" id="ARBA00023136"/>
    </source>
</evidence>
<keyword evidence="3" id="KW-1003">Cell membrane</keyword>
<evidence type="ECO:0000313" key="10">
    <source>
        <dbReference type="EMBL" id="TWH19661.1"/>
    </source>
</evidence>
<protein>
    <submittedName>
        <fullName evidence="10">Branched-chain amino acid transport system permease protein</fullName>
    </submittedName>
</protein>
<evidence type="ECO:0000256" key="3">
    <source>
        <dbReference type="ARBA" id="ARBA00022475"/>
    </source>
</evidence>
<keyword evidence="7 9" id="KW-0472">Membrane</keyword>
<dbReference type="Proteomes" id="UP000317303">
    <property type="component" value="Unassembled WGS sequence"/>
</dbReference>
<feature type="transmembrane region" description="Helical" evidence="9">
    <location>
        <begin position="144"/>
        <end position="163"/>
    </location>
</feature>
<dbReference type="CDD" id="cd06582">
    <property type="entry name" value="TM_PBP1_LivH_like"/>
    <property type="match status" value="1"/>
</dbReference>